<proteinExistence type="predicted"/>
<organism evidence="1 2">
    <name type="scientific">Erwinia aphidicola</name>
    <dbReference type="NCBI Taxonomy" id="68334"/>
    <lineage>
        <taxon>Bacteria</taxon>
        <taxon>Pseudomonadati</taxon>
        <taxon>Pseudomonadota</taxon>
        <taxon>Gammaproteobacteria</taxon>
        <taxon>Enterobacterales</taxon>
        <taxon>Erwiniaceae</taxon>
        <taxon>Erwinia</taxon>
    </lineage>
</organism>
<name>A0ABU8DMT2_ERWAP</name>
<keyword evidence="2" id="KW-1185">Reference proteome</keyword>
<protein>
    <submittedName>
        <fullName evidence="1">Uncharacterized protein</fullName>
    </submittedName>
</protein>
<accession>A0ABU8DMT2</accession>
<comment type="caution">
    <text evidence="1">The sequence shown here is derived from an EMBL/GenBank/DDBJ whole genome shotgun (WGS) entry which is preliminary data.</text>
</comment>
<evidence type="ECO:0000313" key="2">
    <source>
        <dbReference type="Proteomes" id="UP001306592"/>
    </source>
</evidence>
<dbReference type="EMBL" id="JBANEI010000017">
    <property type="protein sequence ID" value="MEI2683829.1"/>
    <property type="molecule type" value="Genomic_DNA"/>
</dbReference>
<sequence length="88" mass="9565">MKRVGGRADEKNRGNTQQQVIAPVVWVGSQQINVMQLMLDTLDVVRQLAQLTADHTHPDTGQPTNAAAIAETGTQADTLKTKYRPVIG</sequence>
<dbReference type="RefSeq" id="WP_336203632.1">
    <property type="nucleotide sequence ID" value="NZ_JBANEI010000017.1"/>
</dbReference>
<reference evidence="1 2" key="1">
    <citation type="submission" date="2024-02" db="EMBL/GenBank/DDBJ databases">
        <title>First report Erwinia aphidicola in onion in Chile.</title>
        <authorList>
            <person name="Valenzuela M."/>
            <person name="Pena M."/>
            <person name="Dutta B."/>
        </authorList>
    </citation>
    <scope>NUCLEOTIDE SEQUENCE [LARGE SCALE GENOMIC DNA]</scope>
    <source>
        <strain evidence="1 2">QCJ3A</strain>
    </source>
</reference>
<gene>
    <name evidence="1" type="ORF">V8N49_19465</name>
</gene>
<evidence type="ECO:0000313" key="1">
    <source>
        <dbReference type="EMBL" id="MEI2683829.1"/>
    </source>
</evidence>
<dbReference type="Proteomes" id="UP001306592">
    <property type="component" value="Unassembled WGS sequence"/>
</dbReference>